<sequence>MASIQEASENYFNINFIVHSPVISRETRVPESMSFLVFEPPFFIPCEELLEDVSGFLHRNISNYVCERDLQQLASQIISYTHNALQNTAFETETTEARIIPLFVDLPLITLDSSETQNLIEIGGEDSNLLTEIMEQSMQQLNMIPTSKKAIASLKKLETLNDEMKANKCSICMEGFEEDFGDVSAMPCNHFYHHNCIVTWVETNHTCPLCRFQMPTE</sequence>
<dbReference type="Gene3D" id="3.30.40.10">
    <property type="entry name" value="Zinc/RING finger domain, C3HC4 (zinc finger)"/>
    <property type="match status" value="1"/>
</dbReference>
<evidence type="ECO:0000256" key="2">
    <source>
        <dbReference type="ARBA" id="ARBA00012483"/>
    </source>
</evidence>
<dbReference type="CDD" id="cd16454">
    <property type="entry name" value="RING-H2_PA-TM-RING"/>
    <property type="match status" value="1"/>
</dbReference>
<feature type="domain" description="RING-type" evidence="7">
    <location>
        <begin position="169"/>
        <end position="211"/>
    </location>
</feature>
<evidence type="ECO:0000256" key="5">
    <source>
        <dbReference type="ARBA" id="ARBA00022833"/>
    </source>
</evidence>
<dbReference type="SMART" id="SM00744">
    <property type="entry name" value="RINGv"/>
    <property type="match status" value="1"/>
</dbReference>
<evidence type="ECO:0000259" key="7">
    <source>
        <dbReference type="PROSITE" id="PS50089"/>
    </source>
</evidence>
<comment type="catalytic activity">
    <reaction evidence="1">
        <text>S-ubiquitinyl-[E2 ubiquitin-conjugating enzyme]-L-cysteine + [acceptor protein]-L-lysine = [E2 ubiquitin-conjugating enzyme]-L-cysteine + N(6)-ubiquitinyl-[acceptor protein]-L-lysine.</text>
        <dbReference type="EC" id="2.3.2.27"/>
    </reaction>
</comment>
<proteinExistence type="predicted"/>
<dbReference type="PANTHER" id="PTHR15710">
    <property type="entry name" value="E3 UBIQUITIN-PROTEIN LIGASE PRAJA"/>
    <property type="match status" value="1"/>
</dbReference>
<gene>
    <name evidence="8" type="ORF">QN277_000956</name>
</gene>
<dbReference type="InterPro" id="IPR011016">
    <property type="entry name" value="Znf_RING-CH"/>
</dbReference>
<dbReference type="Pfam" id="PF13639">
    <property type="entry name" value="zf-RING_2"/>
    <property type="match status" value="1"/>
</dbReference>
<dbReference type="GO" id="GO:0005737">
    <property type="term" value="C:cytoplasm"/>
    <property type="evidence" value="ECO:0007669"/>
    <property type="project" value="TreeGrafter"/>
</dbReference>
<keyword evidence="9" id="KW-1185">Reference proteome</keyword>
<name>A0AAE1N6E8_9FABA</name>
<reference evidence="8" key="1">
    <citation type="submission" date="2023-10" db="EMBL/GenBank/DDBJ databases">
        <title>Chromosome-level genome of the transformable northern wattle, Acacia crassicarpa.</title>
        <authorList>
            <person name="Massaro I."/>
            <person name="Sinha N.R."/>
            <person name="Poethig S."/>
            <person name="Leichty A.R."/>
        </authorList>
    </citation>
    <scope>NUCLEOTIDE SEQUENCE</scope>
    <source>
        <strain evidence="8">Acra3RX</strain>
        <tissue evidence="8">Leaf</tissue>
    </source>
</reference>
<dbReference type="PROSITE" id="PS50089">
    <property type="entry name" value="ZF_RING_2"/>
    <property type="match status" value="1"/>
</dbReference>
<evidence type="ECO:0000313" key="9">
    <source>
        <dbReference type="Proteomes" id="UP001293593"/>
    </source>
</evidence>
<dbReference type="AlphaFoldDB" id="A0AAE1N6E8"/>
<dbReference type="EC" id="2.3.2.27" evidence="2"/>
<dbReference type="InterPro" id="IPR013083">
    <property type="entry name" value="Znf_RING/FYVE/PHD"/>
</dbReference>
<dbReference type="EMBL" id="JAWXYG010000001">
    <property type="protein sequence ID" value="KAK4284079.1"/>
    <property type="molecule type" value="Genomic_DNA"/>
</dbReference>
<dbReference type="GO" id="GO:0061630">
    <property type="term" value="F:ubiquitin protein ligase activity"/>
    <property type="evidence" value="ECO:0007669"/>
    <property type="project" value="UniProtKB-EC"/>
</dbReference>
<organism evidence="8 9">
    <name type="scientific">Acacia crassicarpa</name>
    <name type="common">northern wattle</name>
    <dbReference type="NCBI Taxonomy" id="499986"/>
    <lineage>
        <taxon>Eukaryota</taxon>
        <taxon>Viridiplantae</taxon>
        <taxon>Streptophyta</taxon>
        <taxon>Embryophyta</taxon>
        <taxon>Tracheophyta</taxon>
        <taxon>Spermatophyta</taxon>
        <taxon>Magnoliopsida</taxon>
        <taxon>eudicotyledons</taxon>
        <taxon>Gunneridae</taxon>
        <taxon>Pentapetalae</taxon>
        <taxon>rosids</taxon>
        <taxon>fabids</taxon>
        <taxon>Fabales</taxon>
        <taxon>Fabaceae</taxon>
        <taxon>Caesalpinioideae</taxon>
        <taxon>mimosoid clade</taxon>
        <taxon>Acacieae</taxon>
        <taxon>Acacia</taxon>
    </lineage>
</organism>
<keyword evidence="4 6" id="KW-0863">Zinc-finger</keyword>
<dbReference type="GO" id="GO:0008270">
    <property type="term" value="F:zinc ion binding"/>
    <property type="evidence" value="ECO:0007669"/>
    <property type="project" value="UniProtKB-KW"/>
</dbReference>
<protein>
    <recommendedName>
        <fullName evidence="2">RING-type E3 ubiquitin transferase</fullName>
        <ecNumber evidence="2">2.3.2.27</ecNumber>
    </recommendedName>
</protein>
<dbReference type="SUPFAM" id="SSF57850">
    <property type="entry name" value="RING/U-box"/>
    <property type="match status" value="1"/>
</dbReference>
<comment type="caution">
    <text evidence="8">The sequence shown here is derived from an EMBL/GenBank/DDBJ whole genome shotgun (WGS) entry which is preliminary data.</text>
</comment>
<keyword evidence="5" id="KW-0862">Zinc</keyword>
<accession>A0AAE1N6E8</accession>
<evidence type="ECO:0000313" key="8">
    <source>
        <dbReference type="EMBL" id="KAK4284079.1"/>
    </source>
</evidence>
<dbReference type="InterPro" id="IPR001841">
    <property type="entry name" value="Znf_RING"/>
</dbReference>
<evidence type="ECO:0000256" key="6">
    <source>
        <dbReference type="PROSITE-ProRule" id="PRU00175"/>
    </source>
</evidence>
<evidence type="ECO:0000256" key="3">
    <source>
        <dbReference type="ARBA" id="ARBA00022723"/>
    </source>
</evidence>
<keyword evidence="3" id="KW-0479">Metal-binding</keyword>
<dbReference type="SMART" id="SM00184">
    <property type="entry name" value="RING"/>
    <property type="match status" value="1"/>
</dbReference>
<evidence type="ECO:0000256" key="1">
    <source>
        <dbReference type="ARBA" id="ARBA00000900"/>
    </source>
</evidence>
<evidence type="ECO:0000256" key="4">
    <source>
        <dbReference type="ARBA" id="ARBA00022771"/>
    </source>
</evidence>
<dbReference type="PANTHER" id="PTHR15710:SF77">
    <property type="entry name" value="RING-H2 FINGER PROTEIN ATL21B"/>
    <property type="match status" value="1"/>
</dbReference>
<dbReference type="Proteomes" id="UP001293593">
    <property type="component" value="Unassembled WGS sequence"/>
</dbReference>
<dbReference type="GO" id="GO:0016567">
    <property type="term" value="P:protein ubiquitination"/>
    <property type="evidence" value="ECO:0007669"/>
    <property type="project" value="TreeGrafter"/>
</dbReference>